<reference evidence="2 3" key="1">
    <citation type="journal article" date="2016" name="Nat. Commun.">
        <title>Thousands of microbial genomes shed light on interconnected biogeochemical processes in an aquifer system.</title>
        <authorList>
            <person name="Anantharaman K."/>
            <person name="Brown C.T."/>
            <person name="Hug L.A."/>
            <person name="Sharon I."/>
            <person name="Castelle C.J."/>
            <person name="Probst A.J."/>
            <person name="Thomas B.C."/>
            <person name="Singh A."/>
            <person name="Wilkins M.J."/>
            <person name="Karaoz U."/>
            <person name="Brodie E.L."/>
            <person name="Williams K.H."/>
            <person name="Hubbard S.S."/>
            <person name="Banfield J.F."/>
        </authorList>
    </citation>
    <scope>NUCLEOTIDE SEQUENCE [LARGE SCALE GENOMIC DNA]</scope>
</reference>
<dbReference type="STRING" id="1798375.A2773_05190"/>
<dbReference type="InterPro" id="IPR004386">
    <property type="entry name" value="Toxin_YafQ-like"/>
</dbReference>
<dbReference type="NCBIfam" id="TIGR02385">
    <property type="entry name" value="RelE_StbE"/>
    <property type="match status" value="1"/>
</dbReference>
<accession>A0A1F5ZPT9</accession>
<evidence type="ECO:0000313" key="3">
    <source>
        <dbReference type="Proteomes" id="UP000177383"/>
    </source>
</evidence>
<organism evidence="2 3">
    <name type="scientific">Candidatus Gottesmanbacteria bacterium RIFCSPHIGHO2_01_FULL_39_10</name>
    <dbReference type="NCBI Taxonomy" id="1798375"/>
    <lineage>
        <taxon>Bacteria</taxon>
        <taxon>Candidatus Gottesmaniibacteriota</taxon>
    </lineage>
</organism>
<gene>
    <name evidence="2" type="ORF">A2773_05190</name>
</gene>
<dbReference type="Pfam" id="PF15738">
    <property type="entry name" value="YafQ_toxin"/>
    <property type="match status" value="1"/>
</dbReference>
<proteinExistence type="predicted"/>
<dbReference type="InterPro" id="IPR007712">
    <property type="entry name" value="RelE/ParE_toxin"/>
</dbReference>
<dbReference type="SUPFAM" id="SSF143011">
    <property type="entry name" value="RelE-like"/>
    <property type="match status" value="1"/>
</dbReference>
<protein>
    <recommendedName>
        <fullName evidence="4">Addiction module toxin RelE</fullName>
    </recommendedName>
</protein>
<dbReference type="AlphaFoldDB" id="A0A1F5ZPT9"/>
<dbReference type="EMBL" id="MFJE01000024">
    <property type="protein sequence ID" value="OGG14117.1"/>
    <property type="molecule type" value="Genomic_DNA"/>
</dbReference>
<dbReference type="InterPro" id="IPR035093">
    <property type="entry name" value="RelE/ParE_toxin_dom_sf"/>
</dbReference>
<sequence>MIIIYDPAFLKVLKKANVRVRKSVKERMLLFSKEPENPQLNNHFLRDEYVGYRSIDITADWRAIYEEIHRDGDIIAYFIILGTHKDLYGKR</sequence>
<evidence type="ECO:0008006" key="4">
    <source>
        <dbReference type="Google" id="ProtNLM"/>
    </source>
</evidence>
<evidence type="ECO:0000313" key="2">
    <source>
        <dbReference type="EMBL" id="OGG14117.1"/>
    </source>
</evidence>
<keyword evidence="1" id="KW-1277">Toxin-antitoxin system</keyword>
<dbReference type="Proteomes" id="UP000177383">
    <property type="component" value="Unassembled WGS sequence"/>
</dbReference>
<comment type="caution">
    <text evidence="2">The sequence shown here is derived from an EMBL/GenBank/DDBJ whole genome shotgun (WGS) entry which is preliminary data.</text>
</comment>
<dbReference type="Gene3D" id="3.30.2310.20">
    <property type="entry name" value="RelE-like"/>
    <property type="match status" value="1"/>
</dbReference>
<name>A0A1F5ZPT9_9BACT</name>
<evidence type="ECO:0000256" key="1">
    <source>
        <dbReference type="ARBA" id="ARBA00022649"/>
    </source>
</evidence>